<dbReference type="AlphaFoldDB" id="A0A089LA60"/>
<sequence>MNYIAYLAYGRREFAQEAIYSILSLYYAAGFEFHKDISIIIYTDQIDFFTRVFGENDRIIYQEFTETLRESWMEGGYVHRAKIKLLQDCMEKYPGNLLLVDTDTIFINDNLGELFSRINQSQFHLYASENTLEQRMRIHQDMVMDPNEQNAELSLLKYIKDNSFMTKSANEIKVPLSMEMWNSGVVGLNEPHLFLLDEVLEMIDTIYEKFHYRVLEQFALSFVYGQQYRICSTDCTVHHYWYSKITRYIILSFFKSVQEKGQFKDSPLCKDFNIAELFEFEQKHFSQDIENYKMEELYQIECVELDYEQIIPYAATILKYFWDMNYLKMFIPENSYFGEILKRILNENAI</sequence>
<dbReference type="RefSeq" id="WP_042211228.1">
    <property type="nucleotide sequence ID" value="NZ_CP009285.1"/>
</dbReference>
<protein>
    <recommendedName>
        <fullName evidence="3">Nucleotide-diphospho-sugar transferase domain-containing protein</fullName>
    </recommendedName>
</protein>
<dbReference type="HOGENOM" id="CLU_080371_0_0_9"/>
<dbReference type="KEGG" id="pbd:PBOR_08495"/>
<dbReference type="OrthoDB" id="850028at2"/>
<evidence type="ECO:0000313" key="1">
    <source>
        <dbReference type="EMBL" id="AIQ56965.1"/>
    </source>
</evidence>
<organism evidence="1 2">
    <name type="scientific">Paenibacillus borealis</name>
    <dbReference type="NCBI Taxonomy" id="160799"/>
    <lineage>
        <taxon>Bacteria</taxon>
        <taxon>Bacillati</taxon>
        <taxon>Bacillota</taxon>
        <taxon>Bacilli</taxon>
        <taxon>Bacillales</taxon>
        <taxon>Paenibacillaceae</taxon>
        <taxon>Paenibacillus</taxon>
    </lineage>
</organism>
<proteinExistence type="predicted"/>
<accession>A0A089LA60</accession>
<gene>
    <name evidence="1" type="ORF">PBOR_08495</name>
</gene>
<name>A0A089LA60_PAEBO</name>
<evidence type="ECO:0000313" key="2">
    <source>
        <dbReference type="Proteomes" id="UP000029518"/>
    </source>
</evidence>
<dbReference type="InterPro" id="IPR029044">
    <property type="entry name" value="Nucleotide-diphossugar_trans"/>
</dbReference>
<evidence type="ECO:0008006" key="3">
    <source>
        <dbReference type="Google" id="ProtNLM"/>
    </source>
</evidence>
<reference evidence="1" key="1">
    <citation type="submission" date="2014-08" db="EMBL/GenBank/DDBJ databases">
        <title>Comparative genomics of the Paenibacillus odorifer group.</title>
        <authorList>
            <person name="den Bakker H.C."/>
            <person name="Tsai Y.-C.Y.-C."/>
            <person name="Martin N."/>
            <person name="Korlach J."/>
            <person name="Wiedmann M."/>
        </authorList>
    </citation>
    <scope>NUCLEOTIDE SEQUENCE [LARGE SCALE GENOMIC DNA]</scope>
    <source>
        <strain evidence="1">DSM 13188</strain>
    </source>
</reference>
<dbReference type="Proteomes" id="UP000029518">
    <property type="component" value="Chromosome"/>
</dbReference>
<dbReference type="EMBL" id="CP009285">
    <property type="protein sequence ID" value="AIQ56965.1"/>
    <property type="molecule type" value="Genomic_DNA"/>
</dbReference>
<keyword evidence="2" id="KW-1185">Reference proteome</keyword>
<dbReference type="SUPFAM" id="SSF53448">
    <property type="entry name" value="Nucleotide-diphospho-sugar transferases"/>
    <property type="match status" value="1"/>
</dbReference>